<dbReference type="PANTHER" id="PTHR48021">
    <property type="match status" value="1"/>
</dbReference>
<feature type="transmembrane region" description="Helical" evidence="5">
    <location>
        <begin position="114"/>
        <end position="132"/>
    </location>
</feature>
<dbReference type="PANTHER" id="PTHR48021:SF1">
    <property type="entry name" value="GH07001P-RELATED"/>
    <property type="match status" value="1"/>
</dbReference>
<protein>
    <submittedName>
        <fullName evidence="7">Facilitated trehalose transporter Tret1-like 14</fullName>
    </submittedName>
</protein>
<feature type="transmembrane region" description="Helical" evidence="5">
    <location>
        <begin position="87"/>
        <end position="107"/>
    </location>
</feature>
<proteinExistence type="predicted"/>
<evidence type="ECO:0000313" key="7">
    <source>
        <dbReference type="EMBL" id="KAG7171486.1"/>
    </source>
</evidence>
<feature type="transmembrane region" description="Helical" evidence="5">
    <location>
        <begin position="321"/>
        <end position="344"/>
    </location>
</feature>
<feature type="transmembrane region" description="Helical" evidence="5">
    <location>
        <begin position="45"/>
        <end position="67"/>
    </location>
</feature>
<comment type="subcellular location">
    <subcellularLocation>
        <location evidence="1">Membrane</location>
        <topology evidence="1">Multi-pass membrane protein</topology>
    </subcellularLocation>
</comment>
<evidence type="ECO:0000256" key="4">
    <source>
        <dbReference type="ARBA" id="ARBA00023136"/>
    </source>
</evidence>
<evidence type="ECO:0000313" key="8">
    <source>
        <dbReference type="Proteomes" id="UP000747542"/>
    </source>
</evidence>
<sequence>MEKSLHDLPTAASSERETSPGTLTRLKLFTKKLRGLTLSPVTRQVVWSVCVAGVAVALGVVLSFPAVALDSWAQHKDVLLTQNQAGWFASVVHLMSIPGSILGGVLMDSLGPRRLLLLLLPGLTASWLLILLTTHDPILLIVVRALQGVLGAGCVVSVYVYPCEVSEAHRRGVLGALPDTAFSLGFLLTYLLGAVTHWSTLVLLVPPCVFLPCIIAVALVPESPSWLLQHGKHEEARAVLLLARGPDCDIENELLTVKMKKLDNNDYDGPVGCPRFLITQPRYLLPVLTAITLIILKECTGQIVIVLSVVRIFKTAKAGVSPYWCSVLVCCARVVANMTSYPLLVHYQRRTILSVAAVVAGFSMMLIAYFFYSSTSGSWPNWVPVVSLLLFVGAYGCGVGPVVCLLATEIMPGAVRGLGSGLSCAVLYIMQFGFIFLATNADSNLYIYFWVYAAGCFILAGFTSLLPETRNKKLEQLEQFWQDVRLQPPTHTRWCMCRPVAHQYTLAEDKNNNNNNEHLIGSYKSYVIV</sequence>
<gene>
    <name evidence="7" type="primary">Tret1-L14</name>
    <name evidence="7" type="ORF">Hamer_G018607</name>
</gene>
<dbReference type="GO" id="GO:0022857">
    <property type="term" value="F:transmembrane transporter activity"/>
    <property type="evidence" value="ECO:0007669"/>
    <property type="project" value="InterPro"/>
</dbReference>
<feature type="transmembrane region" description="Helical" evidence="5">
    <location>
        <begin position="173"/>
        <end position="192"/>
    </location>
</feature>
<evidence type="ECO:0000256" key="1">
    <source>
        <dbReference type="ARBA" id="ARBA00004141"/>
    </source>
</evidence>
<dbReference type="Proteomes" id="UP000747542">
    <property type="component" value="Unassembled WGS sequence"/>
</dbReference>
<dbReference type="InterPro" id="IPR050549">
    <property type="entry name" value="MFS_Trehalose_Transporter"/>
</dbReference>
<feature type="transmembrane region" description="Helical" evidence="5">
    <location>
        <begin position="138"/>
        <end position="161"/>
    </location>
</feature>
<feature type="transmembrane region" description="Helical" evidence="5">
    <location>
        <begin position="384"/>
        <end position="406"/>
    </location>
</feature>
<feature type="transmembrane region" description="Helical" evidence="5">
    <location>
        <begin position="418"/>
        <end position="439"/>
    </location>
</feature>
<dbReference type="GO" id="GO:0016020">
    <property type="term" value="C:membrane"/>
    <property type="evidence" value="ECO:0007669"/>
    <property type="project" value="UniProtKB-SubCell"/>
</dbReference>
<organism evidence="7 8">
    <name type="scientific">Homarus americanus</name>
    <name type="common">American lobster</name>
    <dbReference type="NCBI Taxonomy" id="6706"/>
    <lineage>
        <taxon>Eukaryota</taxon>
        <taxon>Metazoa</taxon>
        <taxon>Ecdysozoa</taxon>
        <taxon>Arthropoda</taxon>
        <taxon>Crustacea</taxon>
        <taxon>Multicrustacea</taxon>
        <taxon>Malacostraca</taxon>
        <taxon>Eumalacostraca</taxon>
        <taxon>Eucarida</taxon>
        <taxon>Decapoda</taxon>
        <taxon>Pleocyemata</taxon>
        <taxon>Astacidea</taxon>
        <taxon>Nephropoidea</taxon>
        <taxon>Nephropidae</taxon>
        <taxon>Homarus</taxon>
    </lineage>
</organism>
<dbReference type="PROSITE" id="PS50850">
    <property type="entry name" value="MFS"/>
    <property type="match status" value="1"/>
</dbReference>
<evidence type="ECO:0000256" key="3">
    <source>
        <dbReference type="ARBA" id="ARBA00022989"/>
    </source>
</evidence>
<keyword evidence="8" id="KW-1185">Reference proteome</keyword>
<dbReference type="InterPro" id="IPR020846">
    <property type="entry name" value="MFS_dom"/>
</dbReference>
<name>A0A8J5N1K4_HOMAM</name>
<feature type="domain" description="Major facilitator superfamily (MFS) profile" evidence="6">
    <location>
        <begin position="45"/>
        <end position="471"/>
    </location>
</feature>
<evidence type="ECO:0000259" key="6">
    <source>
        <dbReference type="PROSITE" id="PS50850"/>
    </source>
</evidence>
<dbReference type="InterPro" id="IPR005828">
    <property type="entry name" value="MFS_sugar_transport-like"/>
</dbReference>
<dbReference type="OrthoDB" id="6358447at2759"/>
<feature type="transmembrane region" description="Helical" evidence="5">
    <location>
        <begin position="351"/>
        <end position="372"/>
    </location>
</feature>
<reference evidence="7" key="1">
    <citation type="journal article" date="2021" name="Sci. Adv.">
        <title>The American lobster genome reveals insights on longevity, neural, and immune adaptations.</title>
        <authorList>
            <person name="Polinski J.M."/>
            <person name="Zimin A.V."/>
            <person name="Clark K.F."/>
            <person name="Kohn A.B."/>
            <person name="Sadowski N."/>
            <person name="Timp W."/>
            <person name="Ptitsyn A."/>
            <person name="Khanna P."/>
            <person name="Romanova D.Y."/>
            <person name="Williams P."/>
            <person name="Greenwood S.J."/>
            <person name="Moroz L.L."/>
            <person name="Walt D.R."/>
            <person name="Bodnar A.G."/>
        </authorList>
    </citation>
    <scope>NUCLEOTIDE SEQUENCE</scope>
    <source>
        <strain evidence="7">GMGI-L3</strain>
    </source>
</reference>
<evidence type="ECO:0000256" key="5">
    <source>
        <dbReference type="SAM" id="Phobius"/>
    </source>
</evidence>
<comment type="caution">
    <text evidence="7">The sequence shown here is derived from an EMBL/GenBank/DDBJ whole genome shotgun (WGS) entry which is preliminary data.</text>
</comment>
<keyword evidence="4 5" id="KW-0472">Membrane</keyword>
<feature type="transmembrane region" description="Helical" evidence="5">
    <location>
        <begin position="445"/>
        <end position="466"/>
    </location>
</feature>
<dbReference type="EMBL" id="JAHLQT010012106">
    <property type="protein sequence ID" value="KAG7171486.1"/>
    <property type="molecule type" value="Genomic_DNA"/>
</dbReference>
<keyword evidence="2 5" id="KW-0812">Transmembrane</keyword>
<dbReference type="Pfam" id="PF00083">
    <property type="entry name" value="Sugar_tr"/>
    <property type="match status" value="1"/>
</dbReference>
<feature type="transmembrane region" description="Helical" evidence="5">
    <location>
        <begin position="283"/>
        <end position="309"/>
    </location>
</feature>
<evidence type="ECO:0000256" key="2">
    <source>
        <dbReference type="ARBA" id="ARBA00022692"/>
    </source>
</evidence>
<dbReference type="AlphaFoldDB" id="A0A8J5N1K4"/>
<accession>A0A8J5N1K4</accession>
<feature type="transmembrane region" description="Helical" evidence="5">
    <location>
        <begin position="198"/>
        <end position="220"/>
    </location>
</feature>
<keyword evidence="3 5" id="KW-1133">Transmembrane helix</keyword>